<feature type="region of interest" description="Disordered" evidence="1">
    <location>
        <begin position="768"/>
        <end position="928"/>
    </location>
</feature>
<keyword evidence="2" id="KW-0812">Transmembrane</keyword>
<feature type="transmembrane region" description="Helical" evidence="2">
    <location>
        <begin position="107"/>
        <end position="131"/>
    </location>
</feature>
<keyword evidence="4" id="KW-1185">Reference proteome</keyword>
<feature type="transmembrane region" description="Helical" evidence="2">
    <location>
        <begin position="9"/>
        <end position="28"/>
    </location>
</feature>
<feature type="compositionally biased region" description="Acidic residues" evidence="1">
    <location>
        <begin position="371"/>
        <end position="380"/>
    </location>
</feature>
<feature type="region of interest" description="Disordered" evidence="1">
    <location>
        <begin position="369"/>
        <end position="389"/>
    </location>
</feature>
<name>A0A8J5XW53_DIALT</name>
<gene>
    <name evidence="3" type="ORF">KFE25_007949</name>
</gene>
<evidence type="ECO:0000256" key="2">
    <source>
        <dbReference type="SAM" id="Phobius"/>
    </source>
</evidence>
<organism evidence="3 4">
    <name type="scientific">Diacronema lutheri</name>
    <name type="common">Unicellular marine alga</name>
    <name type="synonym">Monochrysis lutheri</name>
    <dbReference type="NCBI Taxonomy" id="2081491"/>
    <lineage>
        <taxon>Eukaryota</taxon>
        <taxon>Haptista</taxon>
        <taxon>Haptophyta</taxon>
        <taxon>Pavlovophyceae</taxon>
        <taxon>Pavlovales</taxon>
        <taxon>Pavlovaceae</taxon>
        <taxon>Diacronema</taxon>
    </lineage>
</organism>
<feature type="compositionally biased region" description="Low complexity" evidence="1">
    <location>
        <begin position="823"/>
        <end position="841"/>
    </location>
</feature>
<feature type="transmembrane region" description="Helical" evidence="2">
    <location>
        <begin position="194"/>
        <end position="213"/>
    </location>
</feature>
<keyword evidence="2" id="KW-1133">Transmembrane helix</keyword>
<evidence type="ECO:0000256" key="1">
    <source>
        <dbReference type="SAM" id="MobiDB-lite"/>
    </source>
</evidence>
<evidence type="ECO:0000313" key="4">
    <source>
        <dbReference type="Proteomes" id="UP000751190"/>
    </source>
</evidence>
<dbReference type="AlphaFoldDB" id="A0A8J5XW53"/>
<evidence type="ECO:0000313" key="3">
    <source>
        <dbReference type="EMBL" id="KAG8466570.1"/>
    </source>
</evidence>
<feature type="transmembrane region" description="Helical" evidence="2">
    <location>
        <begin position="678"/>
        <end position="699"/>
    </location>
</feature>
<proteinExistence type="predicted"/>
<accession>A0A8J5XW53</accession>
<dbReference type="EMBL" id="JAGTXO010000007">
    <property type="protein sequence ID" value="KAG8466570.1"/>
    <property type="molecule type" value="Genomic_DNA"/>
</dbReference>
<feature type="transmembrane region" description="Helical" evidence="2">
    <location>
        <begin position="34"/>
        <end position="56"/>
    </location>
</feature>
<keyword evidence="2" id="KW-0472">Membrane</keyword>
<feature type="transmembrane region" description="Helical" evidence="2">
    <location>
        <begin position="152"/>
        <end position="174"/>
    </location>
</feature>
<protein>
    <submittedName>
        <fullName evidence="3">Uncharacterized protein</fullName>
    </submittedName>
</protein>
<feature type="compositionally biased region" description="Basic and acidic residues" evidence="1">
    <location>
        <begin position="874"/>
        <end position="889"/>
    </location>
</feature>
<sequence>MEQRSFEEVVSLAGVVVLAALTALTLALVSYTDLVIYVGLISVFVHAVSQAVGQLYAAIESLGASCDAALVFVLAVFSVSLATAGDALARDLEDGGMLGADGDGSAWYVYVVGASHISMLAVGLSPVLLFVPRYGFIRWFAQQRFVAAALRVAGSPAVRYITFSVYCALVLLLLSNAYACFQLLREAGLAAEEVVLFLVLYAILLAATFTAAFERMMNLPLAPLLQRAATLPLLRALRYETVLRTTVSSNVPQLVRAWADEAVRRAERVLAATAATARAALTDVPFGRRPRSEVAARQSAALLLAASEWRGECAMHRLPRLAAWTAETARAASDPLSVVHRAVLLDDALRTLPAAVGAARARAIGHVRAEADDDEDDGDDGEAHGHAHRGTLGGAARELAQRVEAALEQAQLAARTLGETTERIAHTCAIAFDATVQAWALDARDTEDVRDALSQETDRPRLPAPRAFRWWGGAGGDVDRAGEKAARALAAEEALIEVRVAAQELSAAAAALNELDDLPAAARALVALGGAAIARALELAHDSASLAKYDDALALAERMAESAAPDFGASGAHALKRAAGALGERAEGAWGRVGEARLALARTGSSAAAAKAHVKGGSAKALALVQRLQTRRYVSIPEYRYVYLLYSLASLAEAARRTWLLAAWALRGTLRVGWLARAIGIGAVVLSALLILVHLLVAFRALGGQIHGQSAEAPTANAVEKLVVRAIGGFARAARSCCAPRALPAGERAMLPAPDGRVVDAANAVAHDAVPPPQRVQPRARAGQSPTHVAPRAMKQKARAAAPVRAAAAPPDRARMAAPPPDALARLAPRQAAKISLPAARAPRRRSRTEEGEAAAGSAIERKPASAPPSRHGQGHEQEQGAADDERKLAPVQARTSSRQQPVHERALMGQDEEKEGAKRAEPGAAAPPERAALAIIQPAAMPEPGAGRPRALVDPGRARGFTLTPALRALVDALVELALAQAQTDQGADAADKLRAELVRSRGALRDALASAVSQMRAQIVEGTVDHGARASPSEDIALLDALDPWVWLLRLAELFHRAAADLDKDA</sequence>
<feature type="compositionally biased region" description="Low complexity" evidence="1">
    <location>
        <begin position="799"/>
        <end position="811"/>
    </location>
</feature>
<reference evidence="3" key="1">
    <citation type="submission" date="2021-05" db="EMBL/GenBank/DDBJ databases">
        <title>The genome of the haptophyte Pavlova lutheri (Diacronema luteri, Pavlovales) - a model for lipid biosynthesis in eukaryotic algae.</title>
        <authorList>
            <person name="Hulatt C.J."/>
            <person name="Posewitz M.C."/>
        </authorList>
    </citation>
    <scope>NUCLEOTIDE SEQUENCE</scope>
    <source>
        <strain evidence="3">NIVA-4/92</strain>
    </source>
</reference>
<feature type="transmembrane region" description="Helical" evidence="2">
    <location>
        <begin position="68"/>
        <end position="87"/>
    </location>
</feature>
<dbReference type="Proteomes" id="UP000751190">
    <property type="component" value="Unassembled WGS sequence"/>
</dbReference>
<comment type="caution">
    <text evidence="3">The sequence shown here is derived from an EMBL/GenBank/DDBJ whole genome shotgun (WGS) entry which is preliminary data.</text>
</comment>